<dbReference type="OrthoDB" id="3039123at2759"/>
<keyword evidence="4 8" id="KW-0732">Signal</keyword>
<evidence type="ECO:0000256" key="4">
    <source>
        <dbReference type="ARBA" id="ARBA00022729"/>
    </source>
</evidence>
<dbReference type="PANTHER" id="PTHR33938:SF7">
    <property type="entry name" value="CARBOXYLIC ESTER HYDROLASE"/>
    <property type="match status" value="1"/>
</dbReference>
<dbReference type="SUPFAM" id="SSF53474">
    <property type="entry name" value="alpha/beta-Hydrolases"/>
    <property type="match status" value="1"/>
</dbReference>
<dbReference type="EMBL" id="OOIQ01000003">
    <property type="protein sequence ID" value="SPO43836.1"/>
    <property type="molecule type" value="Genomic_DNA"/>
</dbReference>
<keyword evidence="2" id="KW-0719">Serine esterase</keyword>
<dbReference type="EC" id="3.1.1.-" evidence="8"/>
<accession>A0A5C3FI62</accession>
<reference evidence="9" key="1">
    <citation type="submission" date="2018-03" db="EMBL/GenBank/DDBJ databases">
        <authorList>
            <person name="Guldener U."/>
        </authorList>
    </citation>
    <scope>NUCLEOTIDE SEQUENCE [LARGE SCALE GENOMIC DNA]</scope>
    <source>
        <strain evidence="9">ATCC34888</strain>
    </source>
</reference>
<dbReference type="InterPro" id="IPR029058">
    <property type="entry name" value="AB_hydrolase_fold"/>
</dbReference>
<evidence type="ECO:0000313" key="10">
    <source>
        <dbReference type="Proteomes" id="UP000325008"/>
    </source>
</evidence>
<dbReference type="GO" id="GO:0030600">
    <property type="term" value="F:feruloyl esterase activity"/>
    <property type="evidence" value="ECO:0007669"/>
    <property type="project" value="UniProtKB-ARBA"/>
</dbReference>
<keyword evidence="6" id="KW-0106">Calcium</keyword>
<evidence type="ECO:0000256" key="1">
    <source>
        <dbReference type="ARBA" id="ARBA00006249"/>
    </source>
</evidence>
<dbReference type="PANTHER" id="PTHR33938">
    <property type="entry name" value="FERULOYL ESTERASE B-RELATED"/>
    <property type="match status" value="1"/>
</dbReference>
<evidence type="ECO:0000256" key="5">
    <source>
        <dbReference type="ARBA" id="ARBA00022801"/>
    </source>
</evidence>
<evidence type="ECO:0000256" key="3">
    <source>
        <dbReference type="ARBA" id="ARBA00022723"/>
    </source>
</evidence>
<gene>
    <name evidence="9" type="ORF">PSANT_01521</name>
</gene>
<protein>
    <recommendedName>
        <fullName evidence="8">Carboxylic ester hydrolase</fullName>
        <ecNumber evidence="8">3.1.1.-</ecNumber>
    </recommendedName>
</protein>
<evidence type="ECO:0000256" key="7">
    <source>
        <dbReference type="ARBA" id="ARBA00023157"/>
    </source>
</evidence>
<feature type="signal peptide" evidence="8">
    <location>
        <begin position="1"/>
        <end position="17"/>
    </location>
</feature>
<comment type="caution">
    <text evidence="9">The sequence shown here is derived from an EMBL/GenBank/DDBJ whole genome shotgun (WGS) entry which is preliminary data.</text>
</comment>
<organism evidence="9 10">
    <name type="scientific">Pseudozyma antarctica</name>
    <name type="common">Yeast</name>
    <name type="synonym">Candida antarctica</name>
    <dbReference type="NCBI Taxonomy" id="84753"/>
    <lineage>
        <taxon>Eukaryota</taxon>
        <taxon>Fungi</taxon>
        <taxon>Dikarya</taxon>
        <taxon>Basidiomycota</taxon>
        <taxon>Ustilaginomycotina</taxon>
        <taxon>Ustilaginomycetes</taxon>
        <taxon>Ustilaginales</taxon>
        <taxon>Ustilaginaceae</taxon>
        <taxon>Moesziomyces</taxon>
    </lineage>
</organism>
<keyword evidence="3" id="KW-0479">Metal-binding</keyword>
<name>A0A5C3FI62_PSEA2</name>
<keyword evidence="5 8" id="KW-0378">Hydrolase</keyword>
<dbReference type="InterPro" id="IPR011118">
    <property type="entry name" value="Tannase/feruloyl_esterase"/>
</dbReference>
<sequence>MLFLVAQTFLVIVLVRARLTGAANATLAELCKADNLRNALPTNGTLLGINFLPESLTAQLTNTSVGSGTAAGPSVSVASNIYSFCNLTVNYVHAGAEDRTIRLRFALPAPSEYKSRFYVGGGGGYSLSSDATGGLAYGAASGATDAGYDAFDKSLDQAVLLANGTLDWDSVRMFSYQALGEMTLIAKQILPSLYGSDTDSSKVWTYFSGCSDGGRQAMSQVQRWGDLYDGVVAGAPAFRQGQQQILHLNPAAIEQQRGYFPPPCALQKIVNATIEACDPLDGRTDGVISRTDLCMSRFNLNSTVGKAYYCAAETSTSLGFGFGRRQLAAGSQTNSLPEQNGTVTVDDVMIARAVYEGVFTSSGKRAYLSWQIGSDLGDAEPTYDNATSSWVLNIPSTGGVFVRKFLERLELDNLDDEAFASITNDQLVAWMDKGTREYYDTLQTTWPDLSTFANHGGKLIHYHGESDNSVPAASSVHYRQSVASSMHADLASAQQEERLDEWYRLFLVPGGAHCSANSLQPNGPFPQAASLMQQIIDWVERDIAPAGLNATVTQGGSDEGKSVSLCRWPYRPVWSSENATDINAMGCEMPDTEARESWTYAFEAFGYAVY</sequence>
<dbReference type="SMR" id="A0A5C3FI62"/>
<dbReference type="Proteomes" id="UP000325008">
    <property type="component" value="Unassembled WGS sequence"/>
</dbReference>
<evidence type="ECO:0000256" key="2">
    <source>
        <dbReference type="ARBA" id="ARBA00022487"/>
    </source>
</evidence>
<keyword evidence="10" id="KW-1185">Reference proteome</keyword>
<dbReference type="RefSeq" id="XP_014657903.1">
    <property type="nucleotide sequence ID" value="XM_014802417.1"/>
</dbReference>
<evidence type="ECO:0000313" key="9">
    <source>
        <dbReference type="EMBL" id="SPO43836.1"/>
    </source>
</evidence>
<dbReference type="AlphaFoldDB" id="A0A5C3FI62"/>
<keyword evidence="7" id="KW-1015">Disulfide bond</keyword>
<comment type="similarity">
    <text evidence="1 8">Belongs to the tannase family.</text>
</comment>
<proteinExistence type="inferred from homology"/>
<feature type="chain" id="PRO_5023003344" description="Carboxylic ester hydrolase" evidence="8">
    <location>
        <begin position="18"/>
        <end position="610"/>
    </location>
</feature>
<evidence type="ECO:0000256" key="8">
    <source>
        <dbReference type="RuleBase" id="RU361238"/>
    </source>
</evidence>
<dbReference type="GO" id="GO:0046872">
    <property type="term" value="F:metal ion binding"/>
    <property type="evidence" value="ECO:0007669"/>
    <property type="project" value="UniProtKB-KW"/>
</dbReference>
<dbReference type="Pfam" id="PF07519">
    <property type="entry name" value="Tannase"/>
    <property type="match status" value="1"/>
</dbReference>
<evidence type="ECO:0000256" key="6">
    <source>
        <dbReference type="ARBA" id="ARBA00022837"/>
    </source>
</evidence>